<keyword evidence="12" id="KW-1185">Reference proteome</keyword>
<dbReference type="GO" id="GO:0065002">
    <property type="term" value="P:intracellular protein transmembrane transport"/>
    <property type="evidence" value="ECO:0007669"/>
    <property type="project" value="TreeGrafter"/>
</dbReference>
<evidence type="ECO:0000256" key="8">
    <source>
        <dbReference type="ARBA" id="ARBA00023010"/>
    </source>
</evidence>
<evidence type="ECO:0000256" key="2">
    <source>
        <dbReference type="ARBA" id="ARBA00008445"/>
    </source>
</evidence>
<dbReference type="GO" id="GO:0015450">
    <property type="term" value="F:protein-transporting ATPase activity"/>
    <property type="evidence" value="ECO:0007669"/>
    <property type="project" value="UniProtKB-UniRule"/>
</dbReference>
<evidence type="ECO:0000256" key="6">
    <source>
        <dbReference type="ARBA" id="ARBA00022927"/>
    </source>
</evidence>
<dbReference type="EMBL" id="CP014163">
    <property type="protein sequence ID" value="AMB98788.1"/>
    <property type="molecule type" value="Genomic_DNA"/>
</dbReference>
<evidence type="ECO:0000256" key="10">
    <source>
        <dbReference type="RuleBase" id="RU365087"/>
    </source>
</evidence>
<keyword evidence="9 10" id="KW-0472">Membrane</keyword>
<keyword evidence="8 10" id="KW-0811">Translocation</keyword>
<dbReference type="PANTHER" id="PTHR34182:SF1">
    <property type="entry name" value="PROTEIN-EXPORT MEMBRANE PROTEIN SECG"/>
    <property type="match status" value="1"/>
</dbReference>
<dbReference type="PANTHER" id="PTHR34182">
    <property type="entry name" value="PROTEIN-EXPORT MEMBRANE PROTEIN SECG"/>
    <property type="match status" value="1"/>
</dbReference>
<dbReference type="InterPro" id="IPR004692">
    <property type="entry name" value="SecG"/>
</dbReference>
<dbReference type="NCBIfam" id="TIGR00810">
    <property type="entry name" value="secG"/>
    <property type="match status" value="1"/>
</dbReference>
<reference evidence="11 12" key="1">
    <citation type="journal article" date="2016" name="Genome Announc.">
        <title>Complete Genome Sequences of Aerococcus christensenii CCUG 28831T, Aerococcus sanguinicola CCUG 43001T, Aerococcus urinae CCUG 36881T, Aerococcus urinaeequi CCUG 28094T, Aerococcus urinaehominis CCUG 42038 BT, and Aerococcus viridans CCUG 4311T.</title>
        <authorList>
            <person name="Carkaci D."/>
            <person name="Dargis R."/>
            <person name="Nielsen X.C."/>
            <person name="Skovgaard O."/>
            <person name="Fuursted K."/>
            <person name="Christensen J.J."/>
        </authorList>
    </citation>
    <scope>NUCLEOTIDE SEQUENCE [LARGE SCALE GENOMIC DNA]</scope>
    <source>
        <strain evidence="11 12">CCUG42038B</strain>
    </source>
</reference>
<comment type="similarity">
    <text evidence="2 10">Belongs to the SecG family.</text>
</comment>
<dbReference type="KEGG" id="auh:AWM75_01715"/>
<evidence type="ECO:0000256" key="7">
    <source>
        <dbReference type="ARBA" id="ARBA00022989"/>
    </source>
</evidence>
<sequence length="81" mass="8432">MDLYNILLITLIVIAVLLILVVAIQSSKNNSASNLTGGSEALFGGSNSRKNRGLDGALDRMTAILGATFMVLALILAKLSA</sequence>
<keyword evidence="6 10" id="KW-0653">Protein transport</keyword>
<dbReference type="AlphaFoldDB" id="A0A0X8FK43"/>
<dbReference type="GO" id="GO:0009306">
    <property type="term" value="P:protein secretion"/>
    <property type="evidence" value="ECO:0007669"/>
    <property type="project" value="UniProtKB-UniRule"/>
</dbReference>
<protein>
    <recommendedName>
        <fullName evidence="10">Protein-export membrane protein SecG</fullName>
    </recommendedName>
</protein>
<dbReference type="OrthoDB" id="1651166at2"/>
<feature type="transmembrane region" description="Helical" evidence="10">
    <location>
        <begin position="57"/>
        <end position="77"/>
    </location>
</feature>
<reference evidence="12" key="2">
    <citation type="submission" date="2016-01" db="EMBL/GenBank/DDBJ databases">
        <title>Six Aerococcus type strain genome sequencing and assembly using PacBio and Illumina Hiseq.</title>
        <authorList>
            <person name="Carkaci D."/>
            <person name="Dargis R."/>
            <person name="Nielsen X.C."/>
            <person name="Skovgaard O."/>
            <person name="Fuursted K."/>
            <person name="Christensen J.J."/>
        </authorList>
    </citation>
    <scope>NUCLEOTIDE SEQUENCE [LARGE SCALE GENOMIC DNA]</scope>
    <source>
        <strain evidence="12">CCUG42038B</strain>
    </source>
</reference>
<evidence type="ECO:0000313" key="12">
    <source>
        <dbReference type="Proteomes" id="UP000062260"/>
    </source>
</evidence>
<name>A0A0X8FK43_9LACT</name>
<dbReference type="PRINTS" id="PR01651">
    <property type="entry name" value="SECGEXPORT"/>
</dbReference>
<keyword evidence="4 10" id="KW-1003">Cell membrane</keyword>
<dbReference type="GO" id="GO:0043952">
    <property type="term" value="P:protein transport by the Sec complex"/>
    <property type="evidence" value="ECO:0007669"/>
    <property type="project" value="TreeGrafter"/>
</dbReference>
<feature type="transmembrane region" description="Helical" evidence="10">
    <location>
        <begin position="6"/>
        <end position="24"/>
    </location>
</feature>
<dbReference type="Proteomes" id="UP000062260">
    <property type="component" value="Chromosome"/>
</dbReference>
<comment type="function">
    <text evidence="10">Involved in protein export. Participates in an early event of protein translocation.</text>
</comment>
<accession>A0A0X8FK43</accession>
<evidence type="ECO:0000256" key="3">
    <source>
        <dbReference type="ARBA" id="ARBA00022448"/>
    </source>
</evidence>
<evidence type="ECO:0000256" key="1">
    <source>
        <dbReference type="ARBA" id="ARBA00004651"/>
    </source>
</evidence>
<dbReference type="RefSeq" id="WP_067977493.1">
    <property type="nucleotide sequence ID" value="NZ_CP014163.1"/>
</dbReference>
<keyword evidence="3 10" id="KW-0813">Transport</keyword>
<dbReference type="STRING" id="128944.AWM75_01715"/>
<comment type="subcellular location">
    <subcellularLocation>
        <location evidence="1 10">Cell membrane</location>
        <topology evidence="1 10">Multi-pass membrane protein</topology>
    </subcellularLocation>
</comment>
<evidence type="ECO:0000313" key="11">
    <source>
        <dbReference type="EMBL" id="AMB98788.1"/>
    </source>
</evidence>
<evidence type="ECO:0000256" key="9">
    <source>
        <dbReference type="ARBA" id="ARBA00023136"/>
    </source>
</evidence>
<dbReference type="GO" id="GO:0005886">
    <property type="term" value="C:plasma membrane"/>
    <property type="evidence" value="ECO:0007669"/>
    <property type="project" value="UniProtKB-SubCell"/>
</dbReference>
<proteinExistence type="inferred from homology"/>
<evidence type="ECO:0000256" key="5">
    <source>
        <dbReference type="ARBA" id="ARBA00022692"/>
    </source>
</evidence>
<keyword evidence="5 10" id="KW-0812">Transmembrane</keyword>
<gene>
    <name evidence="11" type="ORF">AWM75_01715</name>
</gene>
<organism evidence="11 12">
    <name type="scientific">Aerococcus urinaehominis</name>
    <dbReference type="NCBI Taxonomy" id="128944"/>
    <lineage>
        <taxon>Bacteria</taxon>
        <taxon>Bacillati</taxon>
        <taxon>Bacillota</taxon>
        <taxon>Bacilli</taxon>
        <taxon>Lactobacillales</taxon>
        <taxon>Aerococcaceae</taxon>
        <taxon>Aerococcus</taxon>
    </lineage>
</organism>
<dbReference type="Pfam" id="PF03840">
    <property type="entry name" value="SecG"/>
    <property type="match status" value="1"/>
</dbReference>
<evidence type="ECO:0000256" key="4">
    <source>
        <dbReference type="ARBA" id="ARBA00022475"/>
    </source>
</evidence>
<keyword evidence="7 10" id="KW-1133">Transmembrane helix</keyword>